<protein>
    <submittedName>
        <fullName evidence="1">Uncharacterized protein</fullName>
    </submittedName>
</protein>
<accession>A0A9P6I691</accession>
<organism evidence="1 2">
    <name type="scientific">Colletotrichum karsti</name>
    <dbReference type="NCBI Taxonomy" id="1095194"/>
    <lineage>
        <taxon>Eukaryota</taxon>
        <taxon>Fungi</taxon>
        <taxon>Dikarya</taxon>
        <taxon>Ascomycota</taxon>
        <taxon>Pezizomycotina</taxon>
        <taxon>Sordariomycetes</taxon>
        <taxon>Hypocreomycetidae</taxon>
        <taxon>Glomerellales</taxon>
        <taxon>Glomerellaceae</taxon>
        <taxon>Colletotrichum</taxon>
        <taxon>Colletotrichum boninense species complex</taxon>
    </lineage>
</organism>
<comment type="caution">
    <text evidence="1">The sequence shown here is derived from an EMBL/GenBank/DDBJ whole genome shotgun (WGS) entry which is preliminary data.</text>
</comment>
<name>A0A9P6I691_9PEZI</name>
<dbReference type="AlphaFoldDB" id="A0A9P6I691"/>
<keyword evidence="2" id="KW-1185">Reference proteome</keyword>
<evidence type="ECO:0000313" key="1">
    <source>
        <dbReference type="EMBL" id="KAF9877009.1"/>
    </source>
</evidence>
<sequence length="170" mass="18897">MPKFQKSVIGRNMAHQSTDDDAVCEEVVDKLMHIITWAFNDGFSFSTNHIDTDIAVNICLVLRVGGSPDRAATRIAALMRALLGSGKSLRAQYSHDRMGNAMFYEAVAQDLFVGARKSFIRECPDDNEEGIYTEKTERLLGLVDSYLDYADGYEINKRNVLGGHTTNTLA</sequence>
<dbReference type="GeneID" id="62161068"/>
<dbReference type="Proteomes" id="UP000781932">
    <property type="component" value="Unassembled WGS sequence"/>
</dbReference>
<dbReference type="EMBL" id="JAATWM020000015">
    <property type="protein sequence ID" value="KAF9877009.1"/>
    <property type="molecule type" value="Genomic_DNA"/>
</dbReference>
<reference evidence="1" key="2">
    <citation type="submission" date="2020-11" db="EMBL/GenBank/DDBJ databases">
        <title>Whole genome sequencing of Colletotrichum sp.</title>
        <authorList>
            <person name="Li H."/>
        </authorList>
    </citation>
    <scope>NUCLEOTIDE SEQUENCE</scope>
    <source>
        <strain evidence="1">CkLH20</strain>
    </source>
</reference>
<dbReference type="RefSeq" id="XP_038746470.1">
    <property type="nucleotide sequence ID" value="XM_038887994.1"/>
</dbReference>
<reference evidence="1" key="1">
    <citation type="submission" date="2020-03" db="EMBL/GenBank/DDBJ databases">
        <authorList>
            <person name="He L."/>
        </authorList>
    </citation>
    <scope>NUCLEOTIDE SEQUENCE</scope>
    <source>
        <strain evidence="1">CkLH20</strain>
    </source>
</reference>
<evidence type="ECO:0000313" key="2">
    <source>
        <dbReference type="Proteomes" id="UP000781932"/>
    </source>
</evidence>
<proteinExistence type="predicted"/>
<gene>
    <name evidence="1" type="ORF">CkaCkLH20_05275</name>
</gene>